<evidence type="ECO:0000313" key="3">
    <source>
        <dbReference type="Proteomes" id="UP000321735"/>
    </source>
</evidence>
<reference evidence="2 3" key="1">
    <citation type="journal article" date="2019" name="Ecotoxicol. Environ. Saf.">
        <title>Microbial characterization of heavy metal resistant bacterial strains isolated from an electroplating wastewater treatment plant.</title>
        <authorList>
            <person name="Cai X."/>
            <person name="Zheng X."/>
            <person name="Zhang D."/>
            <person name="Iqbal W."/>
            <person name="Liu C."/>
            <person name="Yang B."/>
            <person name="Zhao X."/>
            <person name="Lu X."/>
            <person name="Mao Y."/>
        </authorList>
    </citation>
    <scope>NUCLEOTIDE SEQUENCE [LARGE SCALE GENOMIC DNA]</scope>
    <source>
        <strain evidence="2 3">Co1-1</strain>
    </source>
</reference>
<feature type="non-terminal residue" evidence="2">
    <location>
        <position position="1"/>
    </location>
</feature>
<name>A0A9X7M5I1_BACCE</name>
<dbReference type="GO" id="GO:0004803">
    <property type="term" value="F:transposase activity"/>
    <property type="evidence" value="ECO:0007669"/>
    <property type="project" value="InterPro"/>
</dbReference>
<evidence type="ECO:0000313" key="2">
    <source>
        <dbReference type="EMBL" id="QDZ77527.1"/>
    </source>
</evidence>
<feature type="domain" description="Tn3 transposase DDE" evidence="1">
    <location>
        <begin position="2"/>
        <end position="230"/>
    </location>
</feature>
<dbReference type="RefSeq" id="WP_208743230.1">
    <property type="nucleotide sequence ID" value="NZ_CP031778.1"/>
</dbReference>
<evidence type="ECO:0000259" key="1">
    <source>
        <dbReference type="Pfam" id="PF01526"/>
    </source>
</evidence>
<accession>A0A9X7M5I1</accession>
<dbReference type="EMBL" id="CP031778">
    <property type="protein sequence ID" value="QDZ77527.1"/>
    <property type="molecule type" value="Genomic_DNA"/>
</dbReference>
<gene>
    <name evidence="2" type="ORF">D0437_33475</name>
</gene>
<dbReference type="AlphaFoldDB" id="A0A9X7M5I1"/>
<dbReference type="Proteomes" id="UP000321735">
    <property type="component" value="Chromosome"/>
</dbReference>
<protein>
    <submittedName>
        <fullName evidence="2">Tn3 family transposase</fullName>
    </submittedName>
</protein>
<sequence>LVLEQSTEVQPKEIMTDTAGYSDIIFGLFALLGYQFSPRIADIGSSRFWRMDGTADYGDLNTISRHKIRTDLIVRYWEDFMRIAGSLQIGKVNPTQLIQALQRGGKPTMLGRAIGEFGRIFKTQHNLLFITDPAYRRKILTQLNRGESRHSLARALMYGKKGILHQNYREGQEDQLGALGLVVNAIVVWNTRYMEAALDTIQENDVVIDKKDIQRLSPVGHEHINIVGRYSFHLPEEVENGSLRPLIKIEEK</sequence>
<dbReference type="Pfam" id="PF01526">
    <property type="entry name" value="DDE_Tnp_Tn3"/>
    <property type="match status" value="1"/>
</dbReference>
<organism evidence="2 3">
    <name type="scientific">Bacillus cereus</name>
    <dbReference type="NCBI Taxonomy" id="1396"/>
    <lineage>
        <taxon>Bacteria</taxon>
        <taxon>Bacillati</taxon>
        <taxon>Bacillota</taxon>
        <taxon>Bacilli</taxon>
        <taxon>Bacillales</taxon>
        <taxon>Bacillaceae</taxon>
        <taxon>Bacillus</taxon>
        <taxon>Bacillus cereus group</taxon>
    </lineage>
</organism>
<dbReference type="GO" id="GO:0006313">
    <property type="term" value="P:DNA transposition"/>
    <property type="evidence" value="ECO:0007669"/>
    <property type="project" value="InterPro"/>
</dbReference>
<dbReference type="InterPro" id="IPR002513">
    <property type="entry name" value="Tn3_Tnp_DDE_dom"/>
</dbReference>
<proteinExistence type="predicted"/>